<evidence type="ECO:0000313" key="2">
    <source>
        <dbReference type="Proteomes" id="UP000092462"/>
    </source>
</evidence>
<keyword evidence="2" id="KW-1185">Reference proteome</keyword>
<organism evidence="1 2">
    <name type="scientific">Phlebotomus papatasi</name>
    <name type="common">Sandfly</name>
    <dbReference type="NCBI Taxonomy" id="29031"/>
    <lineage>
        <taxon>Eukaryota</taxon>
        <taxon>Metazoa</taxon>
        <taxon>Ecdysozoa</taxon>
        <taxon>Arthropoda</taxon>
        <taxon>Hexapoda</taxon>
        <taxon>Insecta</taxon>
        <taxon>Pterygota</taxon>
        <taxon>Neoptera</taxon>
        <taxon>Endopterygota</taxon>
        <taxon>Diptera</taxon>
        <taxon>Nematocera</taxon>
        <taxon>Psychodoidea</taxon>
        <taxon>Psychodidae</taxon>
        <taxon>Phlebotomus</taxon>
        <taxon>Phlebotomus</taxon>
    </lineage>
</organism>
<name>A0A1B0DHN0_PHLPP</name>
<evidence type="ECO:0000313" key="1">
    <source>
        <dbReference type="EnsemblMetazoa" id="PPAI007664-PA"/>
    </source>
</evidence>
<dbReference type="VEuPathDB" id="VectorBase:PPAPM1_001334"/>
<dbReference type="Pfam" id="PF10545">
    <property type="entry name" value="MADF_DNA_bdg"/>
    <property type="match status" value="1"/>
</dbReference>
<dbReference type="VEuPathDB" id="VectorBase:PPAI007664"/>
<dbReference type="SMART" id="SM00595">
    <property type="entry name" value="MADF"/>
    <property type="match status" value="1"/>
</dbReference>
<accession>A0A1B0DHN0</accession>
<dbReference type="PANTHER" id="PTHR12243">
    <property type="entry name" value="MADF DOMAIN TRANSCRIPTION FACTOR"/>
    <property type="match status" value="1"/>
</dbReference>
<dbReference type="PROSITE" id="PS51029">
    <property type="entry name" value="MADF"/>
    <property type="match status" value="1"/>
</dbReference>
<dbReference type="InterPro" id="IPR006578">
    <property type="entry name" value="MADF-dom"/>
</dbReference>
<dbReference type="Proteomes" id="UP000092462">
    <property type="component" value="Unassembled WGS sequence"/>
</dbReference>
<dbReference type="EMBL" id="AJVK01061345">
    <property type="status" value="NOT_ANNOTATED_CDS"/>
    <property type="molecule type" value="Genomic_DNA"/>
</dbReference>
<proteinExistence type="predicted"/>
<dbReference type="InterPro" id="IPR039353">
    <property type="entry name" value="TF_Adf1"/>
</dbReference>
<reference evidence="1" key="1">
    <citation type="submission" date="2022-08" db="UniProtKB">
        <authorList>
            <consortium name="EnsemblMetazoa"/>
        </authorList>
    </citation>
    <scope>IDENTIFICATION</scope>
    <source>
        <strain evidence="1">Israel</strain>
    </source>
</reference>
<dbReference type="AlphaFoldDB" id="A0A1B0DHN0"/>
<sequence length="269" mass="30948">MRTPADDKFVALLKLNSVLWDPNHKDYKTTVVREKTWKHLSEKMGMSVLKCRSKYKEMREKYRTEVMKVTRKGGEGYDPNLKQQLDFLKISFKNLPNVPNHTGLSFRRNSLLQASSNPRRSTPSSLRATPSIQFSSDPSVDPLFLDPDQMSNSSLKIEDFPSDLATLRIVEPTANGSLDNALKGDNLEILSARSLRPNNPSHHNRSQRDVEEYIRLPQVPQTNHHQRHQQHHPSGFVLALDEKLKLLPPKLRYKLEKDIFLMVSDEVSK</sequence>
<dbReference type="EnsemblMetazoa" id="PPAI007664-RA">
    <property type="protein sequence ID" value="PPAI007664-PA"/>
    <property type="gene ID" value="PPAI007664"/>
</dbReference>
<dbReference type="PANTHER" id="PTHR12243:SF67">
    <property type="entry name" value="COREPRESSOR OF PANGOLIN, ISOFORM A-RELATED"/>
    <property type="match status" value="1"/>
</dbReference>
<protein>
    <submittedName>
        <fullName evidence="1">Uncharacterized protein</fullName>
    </submittedName>
</protein>